<keyword evidence="3" id="KW-1185">Reference proteome</keyword>
<evidence type="ECO:0000313" key="3">
    <source>
        <dbReference type="Proteomes" id="UP001634007"/>
    </source>
</evidence>
<name>A0ABD3KFX9_EUCGL</name>
<sequence>MGLSQALTKGDANAIEKATDPGDNTKACGRSASKTEVLAPVDKKASRKENKKKVKEEKREARKDRVSKAAKKEGRSWRKPMGLVVRLW</sequence>
<reference evidence="2 3" key="1">
    <citation type="submission" date="2024-11" db="EMBL/GenBank/DDBJ databases">
        <title>Chromosome-level genome assembly of Eucalyptus globulus Labill. provides insights into its genome evolution.</title>
        <authorList>
            <person name="Li X."/>
        </authorList>
    </citation>
    <scope>NUCLEOTIDE SEQUENCE [LARGE SCALE GENOMIC DNA]</scope>
    <source>
        <strain evidence="2">CL2024</strain>
        <tissue evidence="2">Fresh tender leaves</tissue>
    </source>
</reference>
<feature type="region of interest" description="Disordered" evidence="1">
    <location>
        <begin position="1"/>
        <end position="81"/>
    </location>
</feature>
<dbReference type="AlphaFoldDB" id="A0ABD3KFX9"/>
<accession>A0ABD3KFX9</accession>
<comment type="caution">
    <text evidence="2">The sequence shown here is derived from an EMBL/GenBank/DDBJ whole genome shotgun (WGS) entry which is preliminary data.</text>
</comment>
<protein>
    <submittedName>
        <fullName evidence="2">Uncharacterized protein</fullName>
    </submittedName>
</protein>
<evidence type="ECO:0000256" key="1">
    <source>
        <dbReference type="SAM" id="MobiDB-lite"/>
    </source>
</evidence>
<gene>
    <name evidence="2" type="ORF">ACJRO7_020250</name>
</gene>
<dbReference type="EMBL" id="JBJKBG010000005">
    <property type="protein sequence ID" value="KAL3738845.1"/>
    <property type="molecule type" value="Genomic_DNA"/>
</dbReference>
<organism evidence="2 3">
    <name type="scientific">Eucalyptus globulus</name>
    <name type="common">Tasmanian blue gum</name>
    <dbReference type="NCBI Taxonomy" id="34317"/>
    <lineage>
        <taxon>Eukaryota</taxon>
        <taxon>Viridiplantae</taxon>
        <taxon>Streptophyta</taxon>
        <taxon>Embryophyta</taxon>
        <taxon>Tracheophyta</taxon>
        <taxon>Spermatophyta</taxon>
        <taxon>Magnoliopsida</taxon>
        <taxon>eudicotyledons</taxon>
        <taxon>Gunneridae</taxon>
        <taxon>Pentapetalae</taxon>
        <taxon>rosids</taxon>
        <taxon>malvids</taxon>
        <taxon>Myrtales</taxon>
        <taxon>Myrtaceae</taxon>
        <taxon>Myrtoideae</taxon>
        <taxon>Eucalypteae</taxon>
        <taxon>Eucalyptus</taxon>
    </lineage>
</organism>
<dbReference type="Proteomes" id="UP001634007">
    <property type="component" value="Unassembled WGS sequence"/>
</dbReference>
<proteinExistence type="predicted"/>
<feature type="compositionally biased region" description="Basic and acidic residues" evidence="1">
    <location>
        <begin position="41"/>
        <end position="76"/>
    </location>
</feature>
<evidence type="ECO:0000313" key="2">
    <source>
        <dbReference type="EMBL" id="KAL3738845.1"/>
    </source>
</evidence>